<protein>
    <recommendedName>
        <fullName evidence="4">Cytochrome oxidase subunit I profile domain-containing protein</fullName>
    </recommendedName>
</protein>
<name>A0A098S3X0_9BACT</name>
<dbReference type="RefSeq" id="WP_044226729.1">
    <property type="nucleotide sequence ID" value="NZ_JBKAGJ010000002.1"/>
</dbReference>
<evidence type="ECO:0008006" key="4">
    <source>
        <dbReference type="Google" id="ProtNLM"/>
    </source>
</evidence>
<dbReference type="OrthoDB" id="2827525at2"/>
<gene>
    <name evidence="2" type="ORF">IX84_24875</name>
</gene>
<dbReference type="STRING" id="1524460.IX84_24875"/>
<sequence length="409" mass="45995">MKIRWLRVALLNLFLAAVLGATLRLAFVVELEWMNFRYVLHAHSHVAMLGWAYLGLFALLAHYFLPIEAQQSRWLSVLFWMTQVSVAGMLLTFPVMGYAGPSITFSTLHVLFSYAFVWYFWRKLPVSTAFSHRFVRAAILFMVVSTLALWATAPIILFQLKGSALYYASIQFFLHFQFNGWFLFAILGLFFKYAERRGVALPSKIGGRFFSLLVVSCVLTYALAVAWSNPLPVVYWINSAGVLLQLAAALLFIKLVWPIRKQLSLPGWGGFLIKLAFVCFVGKIAMQSVVAVPVIAEAAYTIRNYVIGFIHLILLGAVTPFLIGFAARQQLLASGILPRIGITLFLIGFAGSKLILFLQGTLFWASIGFMPYYYEGLFAISLLLPIGIGLLLLGQIWLKDGRKLENHQR</sequence>
<feature type="transmembrane region" description="Helical" evidence="1">
    <location>
        <begin position="233"/>
        <end position="253"/>
    </location>
</feature>
<feature type="transmembrane region" description="Helical" evidence="1">
    <location>
        <begin position="377"/>
        <end position="398"/>
    </location>
</feature>
<feature type="transmembrane region" description="Helical" evidence="1">
    <location>
        <begin position="77"/>
        <end position="97"/>
    </location>
</feature>
<evidence type="ECO:0000313" key="2">
    <source>
        <dbReference type="EMBL" id="KGE85852.1"/>
    </source>
</evidence>
<comment type="caution">
    <text evidence="2">The sequence shown here is derived from an EMBL/GenBank/DDBJ whole genome shotgun (WGS) entry which is preliminary data.</text>
</comment>
<keyword evidence="1" id="KW-1133">Transmembrane helix</keyword>
<accession>A0A098S3X0</accession>
<feature type="transmembrane region" description="Helical" evidence="1">
    <location>
        <begin position="133"/>
        <end position="160"/>
    </location>
</feature>
<dbReference type="AlphaFoldDB" id="A0A098S3X0"/>
<feature type="transmembrane region" description="Helical" evidence="1">
    <location>
        <begin position="205"/>
        <end position="227"/>
    </location>
</feature>
<keyword evidence="1" id="KW-0472">Membrane</keyword>
<feature type="transmembrane region" description="Helical" evidence="1">
    <location>
        <begin position="42"/>
        <end position="65"/>
    </location>
</feature>
<feature type="transmembrane region" description="Helical" evidence="1">
    <location>
        <begin position="305"/>
        <end position="328"/>
    </location>
</feature>
<feature type="transmembrane region" description="Helical" evidence="1">
    <location>
        <begin position="103"/>
        <end position="121"/>
    </location>
</feature>
<evidence type="ECO:0000256" key="1">
    <source>
        <dbReference type="SAM" id="Phobius"/>
    </source>
</evidence>
<feature type="transmembrane region" description="Helical" evidence="1">
    <location>
        <begin position="340"/>
        <end position="365"/>
    </location>
</feature>
<dbReference type="Proteomes" id="UP000029736">
    <property type="component" value="Unassembled WGS sequence"/>
</dbReference>
<organism evidence="2 3">
    <name type="scientific">Phaeodactylibacter xiamenensis</name>
    <dbReference type="NCBI Taxonomy" id="1524460"/>
    <lineage>
        <taxon>Bacteria</taxon>
        <taxon>Pseudomonadati</taxon>
        <taxon>Bacteroidota</taxon>
        <taxon>Saprospiria</taxon>
        <taxon>Saprospirales</taxon>
        <taxon>Haliscomenobacteraceae</taxon>
        <taxon>Phaeodactylibacter</taxon>
    </lineage>
</organism>
<proteinExistence type="predicted"/>
<feature type="transmembrane region" description="Helical" evidence="1">
    <location>
        <begin position="172"/>
        <end position="193"/>
    </location>
</feature>
<feature type="transmembrane region" description="Helical" evidence="1">
    <location>
        <begin position="265"/>
        <end position="285"/>
    </location>
</feature>
<reference evidence="2 3" key="1">
    <citation type="journal article" date="2014" name="Int. J. Syst. Evol. Microbiol.">
        <title>Phaeodactylibacter xiamenensis gen. nov., sp. nov., a member of the family Saprospiraceae isolated from the marine alga Phaeodactylum tricornutum.</title>
        <authorList>
            <person name="Chen Z.Jr."/>
            <person name="Lei X."/>
            <person name="Lai Q."/>
            <person name="Li Y."/>
            <person name="Zhang B."/>
            <person name="Zhang J."/>
            <person name="Zhang H."/>
            <person name="Yang L."/>
            <person name="Zheng W."/>
            <person name="Tian Y."/>
            <person name="Yu Z."/>
            <person name="Xu H.Jr."/>
            <person name="Zheng T."/>
        </authorList>
    </citation>
    <scope>NUCLEOTIDE SEQUENCE [LARGE SCALE GENOMIC DNA]</scope>
    <source>
        <strain evidence="2 3">KD52</strain>
    </source>
</reference>
<dbReference type="EMBL" id="JPOS01000083">
    <property type="protein sequence ID" value="KGE85852.1"/>
    <property type="molecule type" value="Genomic_DNA"/>
</dbReference>
<keyword evidence="3" id="KW-1185">Reference proteome</keyword>
<keyword evidence="1" id="KW-0812">Transmembrane</keyword>
<evidence type="ECO:0000313" key="3">
    <source>
        <dbReference type="Proteomes" id="UP000029736"/>
    </source>
</evidence>